<name>A0A7R9HPH7_9NEOP</name>
<gene>
    <name evidence="2" type="ORF">TMSB3V08_LOCUS4549</name>
</gene>
<dbReference type="EMBL" id="OB793531">
    <property type="protein sequence ID" value="CAD7427717.1"/>
    <property type="molecule type" value="Genomic_DNA"/>
</dbReference>
<evidence type="ECO:0000256" key="1">
    <source>
        <dbReference type="SAM" id="MobiDB-lite"/>
    </source>
</evidence>
<evidence type="ECO:0000313" key="2">
    <source>
        <dbReference type="EMBL" id="CAD7427717.1"/>
    </source>
</evidence>
<dbReference type="AlphaFoldDB" id="A0A7R9HPH7"/>
<feature type="region of interest" description="Disordered" evidence="1">
    <location>
        <begin position="20"/>
        <end position="39"/>
    </location>
</feature>
<organism evidence="2">
    <name type="scientific">Timema monikensis</name>
    <dbReference type="NCBI Taxonomy" id="170555"/>
    <lineage>
        <taxon>Eukaryota</taxon>
        <taxon>Metazoa</taxon>
        <taxon>Ecdysozoa</taxon>
        <taxon>Arthropoda</taxon>
        <taxon>Hexapoda</taxon>
        <taxon>Insecta</taxon>
        <taxon>Pterygota</taxon>
        <taxon>Neoptera</taxon>
        <taxon>Polyneoptera</taxon>
        <taxon>Phasmatodea</taxon>
        <taxon>Timematodea</taxon>
        <taxon>Timematoidea</taxon>
        <taxon>Timematidae</taxon>
        <taxon>Timema</taxon>
    </lineage>
</organism>
<proteinExistence type="predicted"/>
<protein>
    <submittedName>
        <fullName evidence="2">Uncharacterized protein</fullName>
    </submittedName>
</protein>
<feature type="compositionally biased region" description="Polar residues" evidence="1">
    <location>
        <begin position="28"/>
        <end position="39"/>
    </location>
</feature>
<sequence>MNFIRHGLLRRRCLGRERLGASGHHSGRTAQVPSTSLPSTQHPMRLYLLALDDIRKTQNWTKLTPFVCWLGPRGKTTLDLQDTPSLKQENRTLTVKNVTRVRRIP</sequence>
<accession>A0A7R9HPH7</accession>
<reference evidence="2" key="1">
    <citation type="submission" date="2020-11" db="EMBL/GenBank/DDBJ databases">
        <authorList>
            <person name="Tran Van P."/>
        </authorList>
    </citation>
    <scope>NUCLEOTIDE SEQUENCE</scope>
</reference>